<dbReference type="OMA" id="EHCRMGA"/>
<reference evidence="3" key="1">
    <citation type="submission" date="2016-04" db="EMBL/GenBank/DDBJ databases">
        <authorList>
            <person name="Tagini F."/>
        </authorList>
    </citation>
    <scope>NUCLEOTIDE SEQUENCE [LARGE SCALE GENOMIC DNA]</scope>
    <source>
        <strain evidence="3">CHUV0807</strain>
    </source>
</reference>
<proteinExistence type="inferred from homology"/>
<evidence type="ECO:0000256" key="1">
    <source>
        <dbReference type="ARBA" id="ARBA00038308"/>
    </source>
</evidence>
<comment type="similarity">
    <text evidence="1">Belongs to the UPF0149 family.</text>
</comment>
<dbReference type="InterPro" id="IPR011978">
    <property type="entry name" value="YgfB-like"/>
</dbReference>
<dbReference type="SUPFAM" id="SSF101327">
    <property type="entry name" value="YgfB-like"/>
    <property type="match status" value="1"/>
</dbReference>
<gene>
    <name evidence="2" type="ORF">CHUV0807_0215</name>
</gene>
<dbReference type="EMBL" id="FKLO01000014">
    <property type="protein sequence ID" value="SAY55861.1"/>
    <property type="molecule type" value="Genomic_DNA"/>
</dbReference>
<sequence length="170" mass="18886">MTAQPRYDALADLIAAREWWFAASEAHGILSALIACNHGGRWPEILFAQGEVDAIAHEAFDRLSLQIEETLAADALAYQLLLPEDGALAARAEALAAWAQGFTVAVHWLHPALDEDARAFLADLEEIGKLDYDLEDNEDNRRQLISLEEHCRMGALLIYAECHQKPERPA</sequence>
<dbReference type="Proteomes" id="UP000190837">
    <property type="component" value="Unassembled WGS sequence"/>
</dbReference>
<evidence type="ECO:0000313" key="2">
    <source>
        <dbReference type="EMBL" id="SAY55861.1"/>
    </source>
</evidence>
<evidence type="ECO:0000313" key="3">
    <source>
        <dbReference type="Proteomes" id="UP000190837"/>
    </source>
</evidence>
<dbReference type="InterPro" id="IPR036255">
    <property type="entry name" value="YgfB-like_sf"/>
</dbReference>
<protein>
    <submittedName>
        <fullName evidence="2">FIG037488: Putative conserved exported protein</fullName>
    </submittedName>
</protein>
<dbReference type="Pfam" id="PF03695">
    <property type="entry name" value="UPF0149"/>
    <property type="match status" value="1"/>
</dbReference>
<name>A0A1C3HNP6_9GAMM</name>
<accession>A0A1C3HNP6</accession>
<dbReference type="GeneID" id="84790078"/>
<dbReference type="PANTHER" id="PTHR37528:SF1">
    <property type="entry name" value="UPF0149 PROTEIN YGFB"/>
    <property type="match status" value="1"/>
</dbReference>
<dbReference type="PANTHER" id="PTHR37528">
    <property type="entry name" value="UPF0149 PROTEIN YGFB"/>
    <property type="match status" value="1"/>
</dbReference>
<dbReference type="RefSeq" id="WP_004142200.1">
    <property type="nucleotide sequence ID" value="NZ_CALFOW010000128.1"/>
</dbReference>
<dbReference type="AlphaFoldDB" id="A0A1C3HNP6"/>
<dbReference type="GO" id="GO:0005829">
    <property type="term" value="C:cytosol"/>
    <property type="evidence" value="ECO:0007669"/>
    <property type="project" value="TreeGrafter"/>
</dbReference>
<dbReference type="Gene3D" id="1.20.120.740">
    <property type="entry name" value="YgfB uncharacterised protein family UPF0149, PF03695"/>
    <property type="match status" value="1"/>
</dbReference>
<organism evidence="2 3">
    <name type="scientific">Cardiobacterium hominis</name>
    <dbReference type="NCBI Taxonomy" id="2718"/>
    <lineage>
        <taxon>Bacteria</taxon>
        <taxon>Pseudomonadati</taxon>
        <taxon>Pseudomonadota</taxon>
        <taxon>Gammaproteobacteria</taxon>
        <taxon>Cardiobacteriales</taxon>
        <taxon>Cardiobacteriaceae</taxon>
        <taxon>Cardiobacterium</taxon>
    </lineage>
</organism>